<sequence>MYFFKTVLNCRNIFAQVLGRISIIRNHWDLVHAFAARQSFSKPDLQVALESVGDFAPTMESFHHLHHIVENQPANGSFWPQFLTVASELNRPLLVRAVSDFVLDSPALHNNATIMQVLRLLISDDRFEDVLSLYQFMFHRLTDAEQKAFVSELISILGQTPYWESALPMLSLMGGHSRVNALRVLCDGAARFSSPKTVLSVLENLPEHIGVPNDRLFSKLLSRFPSMSDPNNRLDELLTLMHRKHWIVSENTAILIATWFNSQSPQLYRATLNVKILESNTKCPICNVRLPVFQATSEMISGLAAEFYQKALKGSGKDSLYLTTTPDELHTMNRFLADQTAPFDCVIDFLNLMHQFGIPFEPQKAGNFICEIMRLLNRDFNFRRFCLVSKGSRVIRHHSFWSRIKQLGNQTGISVFSFITQNNSDDDVFMLYMALWSGPQCYLVSNDEFKQHRYTVGSQLGLQLLQWQAVRQIAFVRGRTKSYVAPLRHETRVHGTMATGWHIPYDNKAQRRSYVPPNLWLCVRPHPVMDDSGA</sequence>
<comment type="caution">
    <text evidence="9">The sequence shown here is derived from an EMBL/GenBank/DDBJ whole genome shotgun (WGS) entry which is preliminary data.</text>
</comment>
<keyword evidence="7" id="KW-0496">Mitochondrion</keyword>
<dbReference type="Gene3D" id="3.40.50.11980">
    <property type="match status" value="1"/>
</dbReference>
<evidence type="ECO:0000259" key="8">
    <source>
        <dbReference type="Pfam" id="PF16953"/>
    </source>
</evidence>
<evidence type="ECO:0000256" key="1">
    <source>
        <dbReference type="ARBA" id="ARBA00004173"/>
    </source>
</evidence>
<dbReference type="Proteomes" id="UP000822476">
    <property type="component" value="Unassembled WGS sequence"/>
</dbReference>
<keyword evidence="4" id="KW-0378">Hydrolase</keyword>
<name>A0A8S9YB81_9TREM</name>
<evidence type="ECO:0000256" key="2">
    <source>
        <dbReference type="ARBA" id="ARBA00007626"/>
    </source>
</evidence>
<dbReference type="GO" id="GO:0001682">
    <property type="term" value="P:tRNA 5'-leader removal"/>
    <property type="evidence" value="ECO:0007669"/>
    <property type="project" value="TreeGrafter"/>
</dbReference>
<evidence type="ECO:0000256" key="5">
    <source>
        <dbReference type="ARBA" id="ARBA00022833"/>
    </source>
</evidence>
<dbReference type="EMBL" id="JTDE01021063">
    <property type="protein sequence ID" value="KAF7233456.1"/>
    <property type="molecule type" value="Genomic_DNA"/>
</dbReference>
<reference evidence="9" key="1">
    <citation type="submission" date="2019-07" db="EMBL/GenBank/DDBJ databases">
        <title>Annotation for the trematode Paragonimus miyazaki's.</title>
        <authorList>
            <person name="Choi Y.-J."/>
        </authorList>
    </citation>
    <scope>NUCLEOTIDE SEQUENCE</scope>
    <source>
        <strain evidence="9">Japan</strain>
    </source>
</reference>
<evidence type="ECO:0000256" key="7">
    <source>
        <dbReference type="ARBA" id="ARBA00023128"/>
    </source>
</evidence>
<dbReference type="PANTHER" id="PTHR13547">
    <property type="match status" value="1"/>
</dbReference>
<keyword evidence="6" id="KW-0809">Transit peptide</keyword>
<comment type="similarity">
    <text evidence="2">Belongs to the PPR family. P subfamily.</text>
</comment>
<protein>
    <recommendedName>
        <fullName evidence="8">PRORP domain-containing protein</fullName>
    </recommendedName>
</protein>
<dbReference type="OrthoDB" id="46913at2759"/>
<evidence type="ECO:0000313" key="9">
    <source>
        <dbReference type="EMBL" id="KAF7233456.1"/>
    </source>
</evidence>
<evidence type="ECO:0000313" key="10">
    <source>
        <dbReference type="Proteomes" id="UP000822476"/>
    </source>
</evidence>
<keyword evidence="3" id="KW-0479">Metal-binding</keyword>
<evidence type="ECO:0000256" key="3">
    <source>
        <dbReference type="ARBA" id="ARBA00022723"/>
    </source>
</evidence>
<dbReference type="InterPro" id="IPR031595">
    <property type="entry name" value="PRORP_C"/>
</dbReference>
<dbReference type="Pfam" id="PF16953">
    <property type="entry name" value="PRORP"/>
    <property type="match status" value="1"/>
</dbReference>
<dbReference type="GO" id="GO:0004526">
    <property type="term" value="F:ribonuclease P activity"/>
    <property type="evidence" value="ECO:0007669"/>
    <property type="project" value="TreeGrafter"/>
</dbReference>
<feature type="domain" description="PRORP" evidence="8">
    <location>
        <begin position="278"/>
        <end position="522"/>
    </location>
</feature>
<accession>A0A8S9YB81</accession>
<keyword evidence="5" id="KW-0862">Zinc</keyword>
<dbReference type="GO" id="GO:0030678">
    <property type="term" value="C:mitochondrial ribonuclease P complex"/>
    <property type="evidence" value="ECO:0007669"/>
    <property type="project" value="TreeGrafter"/>
</dbReference>
<comment type="subcellular location">
    <subcellularLocation>
        <location evidence="1">Mitochondrion</location>
    </subcellularLocation>
</comment>
<proteinExistence type="inferred from homology"/>
<evidence type="ECO:0000256" key="4">
    <source>
        <dbReference type="ARBA" id="ARBA00022801"/>
    </source>
</evidence>
<dbReference type="PANTHER" id="PTHR13547:SF1">
    <property type="entry name" value="MITOCHONDRIAL RIBONUCLEASE P CATALYTIC SUBUNIT"/>
    <property type="match status" value="1"/>
</dbReference>
<dbReference type="GO" id="GO:0097745">
    <property type="term" value="P:mitochondrial tRNA 5'-end processing"/>
    <property type="evidence" value="ECO:0007669"/>
    <property type="project" value="TreeGrafter"/>
</dbReference>
<keyword evidence="10" id="KW-1185">Reference proteome</keyword>
<dbReference type="AlphaFoldDB" id="A0A8S9YB81"/>
<dbReference type="GO" id="GO:0046872">
    <property type="term" value="F:metal ion binding"/>
    <property type="evidence" value="ECO:0007669"/>
    <property type="project" value="UniProtKB-KW"/>
</dbReference>
<gene>
    <name evidence="9" type="ORF">EG68_09497</name>
</gene>
<evidence type="ECO:0000256" key="6">
    <source>
        <dbReference type="ARBA" id="ARBA00022946"/>
    </source>
</evidence>
<organism evidence="9 10">
    <name type="scientific">Paragonimus skrjabini miyazakii</name>
    <dbReference type="NCBI Taxonomy" id="59628"/>
    <lineage>
        <taxon>Eukaryota</taxon>
        <taxon>Metazoa</taxon>
        <taxon>Spiralia</taxon>
        <taxon>Lophotrochozoa</taxon>
        <taxon>Platyhelminthes</taxon>
        <taxon>Trematoda</taxon>
        <taxon>Digenea</taxon>
        <taxon>Plagiorchiida</taxon>
        <taxon>Troglotremata</taxon>
        <taxon>Troglotrematidae</taxon>
        <taxon>Paragonimus</taxon>
    </lineage>
</organism>